<evidence type="ECO:0000313" key="1">
    <source>
        <dbReference type="EnsemblPlants" id="PGSC0003DMT400007462"/>
    </source>
</evidence>
<protein>
    <submittedName>
        <fullName evidence="1">Uncharacterized protein</fullName>
    </submittedName>
</protein>
<reference evidence="2" key="1">
    <citation type="journal article" date="2011" name="Nature">
        <title>Genome sequence and analysis of the tuber crop potato.</title>
        <authorList>
            <consortium name="The Potato Genome Sequencing Consortium"/>
        </authorList>
    </citation>
    <scope>NUCLEOTIDE SEQUENCE [LARGE SCALE GENOMIC DNA]</scope>
    <source>
        <strain evidence="2">cv. DM1-3 516 R44</strain>
    </source>
</reference>
<dbReference type="InParanoid" id="M0ZT13"/>
<dbReference type="Proteomes" id="UP000011115">
    <property type="component" value="Unassembled WGS sequence"/>
</dbReference>
<reference evidence="1" key="2">
    <citation type="submission" date="2015-06" db="UniProtKB">
        <authorList>
            <consortium name="EnsemblPlants"/>
        </authorList>
    </citation>
    <scope>IDENTIFICATION</scope>
    <source>
        <strain evidence="1">DM1-3 516 R44</strain>
    </source>
</reference>
<sequence length="73" mass="8076">MECCWAVSGGGCWLCLGSVTVSERGEARVLAAGKWGRWRVFDLLLVGKKNGVSGGYLVVEFRFLNVWLLQRLA</sequence>
<proteinExistence type="predicted"/>
<dbReference type="Gramene" id="PGSC0003DMT400007462">
    <property type="protein sequence ID" value="PGSC0003DMT400007462"/>
    <property type="gene ID" value="PGSC0003DMG400002877"/>
</dbReference>
<accession>M0ZT13</accession>
<dbReference type="HOGENOM" id="CLU_2709675_0_0_1"/>
<name>M0ZT13_SOLTU</name>
<dbReference type="AlphaFoldDB" id="M0ZT13"/>
<keyword evidence="2" id="KW-1185">Reference proteome</keyword>
<organism evidence="1 2">
    <name type="scientific">Solanum tuberosum</name>
    <name type="common">Potato</name>
    <dbReference type="NCBI Taxonomy" id="4113"/>
    <lineage>
        <taxon>Eukaryota</taxon>
        <taxon>Viridiplantae</taxon>
        <taxon>Streptophyta</taxon>
        <taxon>Embryophyta</taxon>
        <taxon>Tracheophyta</taxon>
        <taxon>Spermatophyta</taxon>
        <taxon>Magnoliopsida</taxon>
        <taxon>eudicotyledons</taxon>
        <taxon>Gunneridae</taxon>
        <taxon>Pentapetalae</taxon>
        <taxon>asterids</taxon>
        <taxon>lamiids</taxon>
        <taxon>Solanales</taxon>
        <taxon>Solanaceae</taxon>
        <taxon>Solanoideae</taxon>
        <taxon>Solaneae</taxon>
        <taxon>Solanum</taxon>
    </lineage>
</organism>
<dbReference type="EnsemblPlants" id="PGSC0003DMT400007462">
    <property type="protein sequence ID" value="PGSC0003DMT400007462"/>
    <property type="gene ID" value="PGSC0003DMG400002877"/>
</dbReference>
<evidence type="ECO:0000313" key="2">
    <source>
        <dbReference type="Proteomes" id="UP000011115"/>
    </source>
</evidence>
<dbReference type="PaxDb" id="4113-PGSC0003DMT400007462"/>